<dbReference type="RefSeq" id="WP_012397422.1">
    <property type="nucleotide sequence ID" value="NC_010617.1"/>
</dbReference>
<dbReference type="KEGG" id="krh:KRH_03480"/>
<gene>
    <name evidence="2" type="ordered locus">KRH_03480</name>
</gene>
<accession>B2GFX1</accession>
<dbReference type="eggNOG" id="ENOG5033WUR">
    <property type="taxonomic scope" value="Bacteria"/>
</dbReference>
<keyword evidence="1" id="KW-0812">Transmembrane</keyword>
<evidence type="ECO:0000313" key="2">
    <source>
        <dbReference type="EMBL" id="BAG28695.1"/>
    </source>
</evidence>
<organism evidence="2 3">
    <name type="scientific">Kocuria rhizophila (strain ATCC 9341 / DSM 348 / NBRC 103217 / DC2201)</name>
    <dbReference type="NCBI Taxonomy" id="378753"/>
    <lineage>
        <taxon>Bacteria</taxon>
        <taxon>Bacillati</taxon>
        <taxon>Actinomycetota</taxon>
        <taxon>Actinomycetes</taxon>
        <taxon>Micrococcales</taxon>
        <taxon>Micrococcaceae</taxon>
        <taxon>Kocuria</taxon>
    </lineage>
</organism>
<dbReference type="Proteomes" id="UP000008838">
    <property type="component" value="Chromosome"/>
</dbReference>
<dbReference type="AlphaFoldDB" id="B2GFX1"/>
<evidence type="ECO:0000256" key="1">
    <source>
        <dbReference type="SAM" id="Phobius"/>
    </source>
</evidence>
<feature type="transmembrane region" description="Helical" evidence="1">
    <location>
        <begin position="151"/>
        <end position="170"/>
    </location>
</feature>
<keyword evidence="1" id="KW-1133">Transmembrane helix</keyword>
<keyword evidence="3" id="KW-1185">Reference proteome</keyword>
<feature type="transmembrane region" description="Helical" evidence="1">
    <location>
        <begin position="20"/>
        <end position="38"/>
    </location>
</feature>
<evidence type="ECO:0000313" key="3">
    <source>
        <dbReference type="Proteomes" id="UP000008838"/>
    </source>
</evidence>
<dbReference type="STRING" id="378753.KRH_03480"/>
<protein>
    <submittedName>
        <fullName evidence="2">Hypothetical membrane protein</fullName>
    </submittedName>
</protein>
<keyword evidence="1" id="KW-0472">Membrane</keyword>
<feature type="transmembrane region" description="Helical" evidence="1">
    <location>
        <begin position="127"/>
        <end position="145"/>
    </location>
</feature>
<dbReference type="HOGENOM" id="CLU_796404_0_0_11"/>
<name>B2GFX1_KOCRD</name>
<feature type="transmembrane region" description="Helical" evidence="1">
    <location>
        <begin position="50"/>
        <end position="68"/>
    </location>
</feature>
<proteinExistence type="predicted"/>
<sequence length="348" mass="38322">MAQGRDAVRTVQRTVFANRFMGVFVLAAFTAPFIDAVIHFDTAERPRQMLVSLAAYAVSGLTVAVPPWNGRRFHVTATAASALLFLVAAQQGYEATRVTMDAGQSPWFHLGFIAELFALGMRRRRGWALLVWLGVTVMSLLRWPVVNGTLIPIEAYHVVGVAVMIVTWMVERQYVFFMHRREETQRILDAARSRDSAEKDMRHASSRRVDEVRRLAGGLLEQIAQESSVVTDYDLKQFRLTEAQLRDSIRGRSIATPHVLELTRAARARGVAVDILDERGTPPSPEVLASTAKQLSEILSQARSGVVTVRALPPGDPAAVLIVHDSQDPDADPVAVEIEDGTGIASAF</sequence>
<reference evidence="2 3" key="1">
    <citation type="journal article" date="2008" name="J. Bacteriol.">
        <title>Complete genome sequence of the soil actinomycete Kocuria rhizophila.</title>
        <authorList>
            <person name="Takarada H."/>
            <person name="Sekine M."/>
            <person name="Kosugi H."/>
            <person name="Matsuo Y."/>
            <person name="Fujisawa T."/>
            <person name="Omata S."/>
            <person name="Kishi E."/>
            <person name="Shimizu A."/>
            <person name="Tsukatani N."/>
            <person name="Tanikawa S."/>
            <person name="Fujita N."/>
            <person name="Harayama S."/>
        </authorList>
    </citation>
    <scope>NUCLEOTIDE SEQUENCE [LARGE SCALE GENOMIC DNA]</scope>
    <source>
        <strain evidence="3">ATCC 9341 / DSM 348 / NBRC 103217 / DC2201</strain>
    </source>
</reference>
<dbReference type="EMBL" id="AP009152">
    <property type="protein sequence ID" value="BAG28695.1"/>
    <property type="molecule type" value="Genomic_DNA"/>
</dbReference>